<evidence type="ECO:0000256" key="1">
    <source>
        <dbReference type="ARBA" id="ARBA00004651"/>
    </source>
</evidence>
<dbReference type="STRING" id="86416.Clopa_3486"/>
<keyword evidence="7 8" id="KW-0472">Membrane</keyword>
<feature type="transmembrane region" description="Helical" evidence="8">
    <location>
        <begin position="172"/>
        <end position="194"/>
    </location>
</feature>
<keyword evidence="10" id="KW-1185">Reference proteome</keyword>
<dbReference type="Pfam" id="PF01032">
    <property type="entry name" value="FecCD"/>
    <property type="match status" value="1"/>
</dbReference>
<organism evidence="9 10">
    <name type="scientific">Clostridium pasteurianum BC1</name>
    <dbReference type="NCBI Taxonomy" id="86416"/>
    <lineage>
        <taxon>Bacteria</taxon>
        <taxon>Bacillati</taxon>
        <taxon>Bacillota</taxon>
        <taxon>Clostridia</taxon>
        <taxon>Eubacteriales</taxon>
        <taxon>Clostridiaceae</taxon>
        <taxon>Clostridium</taxon>
    </lineage>
</organism>
<dbReference type="PANTHER" id="PTHR30472:SF25">
    <property type="entry name" value="ABC TRANSPORTER PERMEASE PROTEIN MJ0876-RELATED"/>
    <property type="match status" value="1"/>
</dbReference>
<dbReference type="InterPro" id="IPR000522">
    <property type="entry name" value="ABC_transptr_permease_BtuC"/>
</dbReference>
<dbReference type="eggNOG" id="COG0609">
    <property type="taxonomic scope" value="Bacteria"/>
</dbReference>
<dbReference type="CDD" id="cd06550">
    <property type="entry name" value="TM_ABC_iron-siderophores_like"/>
    <property type="match status" value="1"/>
</dbReference>
<dbReference type="SUPFAM" id="SSF81345">
    <property type="entry name" value="ABC transporter involved in vitamin B12 uptake, BtuC"/>
    <property type="match status" value="1"/>
</dbReference>
<evidence type="ECO:0000256" key="3">
    <source>
        <dbReference type="ARBA" id="ARBA00022448"/>
    </source>
</evidence>
<dbReference type="GO" id="GO:0022857">
    <property type="term" value="F:transmembrane transporter activity"/>
    <property type="evidence" value="ECO:0007669"/>
    <property type="project" value="InterPro"/>
</dbReference>
<dbReference type="InterPro" id="IPR037294">
    <property type="entry name" value="ABC_BtuC-like"/>
</dbReference>
<dbReference type="PATRIC" id="fig|86416.3.peg.3481"/>
<feature type="transmembrane region" description="Helical" evidence="8">
    <location>
        <begin position="140"/>
        <end position="160"/>
    </location>
</feature>
<dbReference type="FunFam" id="1.10.3470.10:FF:000001">
    <property type="entry name" value="Vitamin B12 ABC transporter permease BtuC"/>
    <property type="match status" value="1"/>
</dbReference>
<dbReference type="AlphaFoldDB" id="R4K992"/>
<gene>
    <name evidence="9" type="ORF">Clopa_3486</name>
</gene>
<dbReference type="Gene3D" id="1.10.3470.10">
    <property type="entry name" value="ABC transporter involved in vitamin B12 uptake, BtuC"/>
    <property type="match status" value="1"/>
</dbReference>
<sequence>MTNETTQAKKTFNTRELYNKIIRKRIYFIICSLMILLSFFTIDIMTGASLLSIKEVLYTIFFSSSSDYQTYVIVWIMRMPVAVMAVIVGASLSVAGAEMQTILDNPMATPYTLGISSAASFGAYLAIVIGKGIIPVREDLIIPINAFVFSLALSLLIYFIARVKKGTSETIILAGISFSFLFSSLASILNYIATEESRQKIIMWSYGSLSASKWSTVIIVFIVFIVTVPLLLVDSWKITSLKLGDSKAKSLGVNVERIRLKVLVIVSLIAATSVCFVGTIGFIGLAGPHIARSFVGEDHRYFIPCSALIGACILSISSVLSKVLVPGAIIDVGLITAIIGMPFLLSIVLRRKNY</sequence>
<feature type="transmembrane region" description="Helical" evidence="8">
    <location>
        <begin position="328"/>
        <end position="349"/>
    </location>
</feature>
<evidence type="ECO:0000256" key="6">
    <source>
        <dbReference type="ARBA" id="ARBA00022989"/>
    </source>
</evidence>
<keyword evidence="5 8" id="KW-0812">Transmembrane</keyword>
<feature type="transmembrane region" description="Helical" evidence="8">
    <location>
        <begin position="71"/>
        <end position="92"/>
    </location>
</feature>
<evidence type="ECO:0000256" key="7">
    <source>
        <dbReference type="ARBA" id="ARBA00023136"/>
    </source>
</evidence>
<feature type="transmembrane region" description="Helical" evidence="8">
    <location>
        <begin position="214"/>
        <end position="233"/>
    </location>
</feature>
<feature type="transmembrane region" description="Helical" evidence="8">
    <location>
        <begin position="26"/>
        <end position="51"/>
    </location>
</feature>
<comment type="similarity">
    <text evidence="2">Belongs to the binding-protein-dependent transport system permease family. FecCD subfamily.</text>
</comment>
<reference evidence="9 10" key="1">
    <citation type="submission" date="2012-01" db="EMBL/GenBank/DDBJ databases">
        <title>Complete sequence of chromosome of Clostridium pasteurianum BC1.</title>
        <authorList>
            <consortium name="US DOE Joint Genome Institute"/>
            <person name="Lucas S."/>
            <person name="Han J."/>
            <person name="Lapidus A."/>
            <person name="Cheng J.-F."/>
            <person name="Goodwin L."/>
            <person name="Pitluck S."/>
            <person name="Peters L."/>
            <person name="Mikhailova N."/>
            <person name="Teshima H."/>
            <person name="Detter J.C."/>
            <person name="Han C."/>
            <person name="Tapia R."/>
            <person name="Land M."/>
            <person name="Hauser L."/>
            <person name="Kyrpides N."/>
            <person name="Ivanova N."/>
            <person name="Pagani I."/>
            <person name="Dunn J."/>
            <person name="Taghavi S."/>
            <person name="Francis A."/>
            <person name="van der Lelie D."/>
            <person name="Woyke T."/>
        </authorList>
    </citation>
    <scope>NUCLEOTIDE SEQUENCE [LARGE SCALE GENOMIC DNA]</scope>
    <source>
        <strain evidence="9 10">BC1</strain>
    </source>
</reference>
<evidence type="ECO:0000256" key="2">
    <source>
        <dbReference type="ARBA" id="ARBA00007935"/>
    </source>
</evidence>
<evidence type="ECO:0000256" key="4">
    <source>
        <dbReference type="ARBA" id="ARBA00022475"/>
    </source>
</evidence>
<dbReference type="KEGG" id="cpas:Clopa_3486"/>
<evidence type="ECO:0000256" key="5">
    <source>
        <dbReference type="ARBA" id="ARBA00022692"/>
    </source>
</evidence>
<dbReference type="Proteomes" id="UP000013523">
    <property type="component" value="Chromosome"/>
</dbReference>
<keyword evidence="3" id="KW-0813">Transport</keyword>
<proteinExistence type="inferred from homology"/>
<dbReference type="EMBL" id="CP003261">
    <property type="protein sequence ID" value="AGK98276.1"/>
    <property type="molecule type" value="Genomic_DNA"/>
</dbReference>
<evidence type="ECO:0000313" key="10">
    <source>
        <dbReference type="Proteomes" id="UP000013523"/>
    </source>
</evidence>
<dbReference type="GO" id="GO:0005886">
    <property type="term" value="C:plasma membrane"/>
    <property type="evidence" value="ECO:0007669"/>
    <property type="project" value="UniProtKB-SubCell"/>
</dbReference>
<dbReference type="HOGENOM" id="CLU_013016_0_0_9"/>
<accession>R4K992</accession>
<feature type="transmembrane region" description="Helical" evidence="8">
    <location>
        <begin position="113"/>
        <end position="134"/>
    </location>
</feature>
<dbReference type="PANTHER" id="PTHR30472">
    <property type="entry name" value="FERRIC ENTEROBACTIN TRANSPORT SYSTEM PERMEASE PROTEIN"/>
    <property type="match status" value="1"/>
</dbReference>
<name>R4K992_CLOPA</name>
<keyword evidence="4" id="KW-1003">Cell membrane</keyword>
<dbReference type="OrthoDB" id="9792889at2"/>
<protein>
    <submittedName>
        <fullName evidence="9">ABC-type Fe3+-siderophore transport system, permease component</fullName>
    </submittedName>
</protein>
<dbReference type="RefSeq" id="WP_015616560.1">
    <property type="nucleotide sequence ID" value="NC_021182.1"/>
</dbReference>
<dbReference type="GO" id="GO:0033214">
    <property type="term" value="P:siderophore-iron import into cell"/>
    <property type="evidence" value="ECO:0007669"/>
    <property type="project" value="TreeGrafter"/>
</dbReference>
<comment type="subcellular location">
    <subcellularLocation>
        <location evidence="1">Cell membrane</location>
        <topology evidence="1">Multi-pass membrane protein</topology>
    </subcellularLocation>
</comment>
<evidence type="ECO:0000256" key="8">
    <source>
        <dbReference type="SAM" id="Phobius"/>
    </source>
</evidence>
<feature type="transmembrane region" description="Helical" evidence="8">
    <location>
        <begin position="262"/>
        <end position="286"/>
    </location>
</feature>
<keyword evidence="6 8" id="KW-1133">Transmembrane helix</keyword>
<evidence type="ECO:0000313" key="9">
    <source>
        <dbReference type="EMBL" id="AGK98276.1"/>
    </source>
</evidence>